<dbReference type="Pfam" id="PF05698">
    <property type="entry name" value="Trigger_C"/>
    <property type="match status" value="1"/>
</dbReference>
<dbReference type="NCBIfam" id="TIGR00115">
    <property type="entry name" value="tig"/>
    <property type="match status" value="1"/>
</dbReference>
<dbReference type="InterPro" id="IPR005215">
    <property type="entry name" value="Trig_fac"/>
</dbReference>
<dbReference type="SUPFAM" id="SSF54534">
    <property type="entry name" value="FKBP-like"/>
    <property type="match status" value="1"/>
</dbReference>
<feature type="region of interest" description="Disordered" evidence="8">
    <location>
        <begin position="442"/>
        <end position="480"/>
    </location>
</feature>
<feature type="domain" description="PPIase FKBP-type" evidence="9">
    <location>
        <begin position="157"/>
        <end position="247"/>
    </location>
</feature>
<dbReference type="InterPro" id="IPR001179">
    <property type="entry name" value="PPIase_FKBP_dom"/>
</dbReference>
<dbReference type="InterPro" id="IPR046357">
    <property type="entry name" value="PPIase_dom_sf"/>
</dbReference>
<dbReference type="Proteomes" id="UP001174909">
    <property type="component" value="Unassembled WGS sequence"/>
</dbReference>
<evidence type="ECO:0000259" key="11">
    <source>
        <dbReference type="Pfam" id="PF05698"/>
    </source>
</evidence>
<comment type="catalytic activity">
    <reaction evidence="1">
        <text>[protein]-peptidylproline (omega=180) = [protein]-peptidylproline (omega=0)</text>
        <dbReference type="Rhea" id="RHEA:16237"/>
        <dbReference type="Rhea" id="RHEA-COMP:10747"/>
        <dbReference type="Rhea" id="RHEA-COMP:10748"/>
        <dbReference type="ChEBI" id="CHEBI:83833"/>
        <dbReference type="ChEBI" id="CHEBI:83834"/>
        <dbReference type="EC" id="5.2.1.8"/>
    </reaction>
</comment>
<organism evidence="12 13">
    <name type="scientific">Geodia barretti</name>
    <name type="common">Barrett's horny sponge</name>
    <dbReference type="NCBI Taxonomy" id="519541"/>
    <lineage>
        <taxon>Eukaryota</taxon>
        <taxon>Metazoa</taxon>
        <taxon>Porifera</taxon>
        <taxon>Demospongiae</taxon>
        <taxon>Heteroscleromorpha</taxon>
        <taxon>Tetractinellida</taxon>
        <taxon>Astrophorina</taxon>
        <taxon>Geodiidae</taxon>
        <taxon>Geodia</taxon>
    </lineage>
</organism>
<dbReference type="InterPro" id="IPR036611">
    <property type="entry name" value="Trigger_fac_ribosome-bd_sf"/>
</dbReference>
<dbReference type="EC" id="5.2.1.8" evidence="3"/>
<evidence type="ECO:0000313" key="13">
    <source>
        <dbReference type="Proteomes" id="UP001174909"/>
    </source>
</evidence>
<dbReference type="Gene3D" id="3.10.50.40">
    <property type="match status" value="1"/>
</dbReference>
<keyword evidence="13" id="KW-1185">Reference proteome</keyword>
<dbReference type="Gene3D" id="1.10.3120.10">
    <property type="entry name" value="Trigger factor, C-terminal domain"/>
    <property type="match status" value="1"/>
</dbReference>
<keyword evidence="7" id="KW-0175">Coiled coil</keyword>
<dbReference type="Gene3D" id="3.30.70.1050">
    <property type="entry name" value="Trigger factor ribosome-binding domain"/>
    <property type="match status" value="1"/>
</dbReference>
<feature type="domain" description="Trigger factor C-terminal" evidence="11">
    <location>
        <begin position="271"/>
        <end position="427"/>
    </location>
</feature>
<evidence type="ECO:0000256" key="6">
    <source>
        <dbReference type="ARBA" id="ARBA00023235"/>
    </source>
</evidence>
<evidence type="ECO:0000256" key="2">
    <source>
        <dbReference type="ARBA" id="ARBA00005464"/>
    </source>
</evidence>
<dbReference type="GO" id="GO:0044183">
    <property type="term" value="F:protein folding chaperone"/>
    <property type="evidence" value="ECO:0007669"/>
    <property type="project" value="TreeGrafter"/>
</dbReference>
<dbReference type="Pfam" id="PF00254">
    <property type="entry name" value="FKBP_C"/>
    <property type="match status" value="1"/>
</dbReference>
<feature type="compositionally biased region" description="Acidic residues" evidence="8">
    <location>
        <begin position="461"/>
        <end position="472"/>
    </location>
</feature>
<keyword evidence="5" id="KW-0143">Chaperone</keyword>
<evidence type="ECO:0000313" key="12">
    <source>
        <dbReference type="EMBL" id="CAI8007171.1"/>
    </source>
</evidence>
<feature type="region of interest" description="Disordered" evidence="8">
    <location>
        <begin position="207"/>
        <end position="234"/>
    </location>
</feature>
<dbReference type="PANTHER" id="PTHR30560:SF3">
    <property type="entry name" value="TRIGGER FACTOR-LIKE PROTEIN TIG, CHLOROPLASTIC"/>
    <property type="match status" value="1"/>
</dbReference>
<feature type="coiled-coil region" evidence="7">
    <location>
        <begin position="323"/>
        <end position="350"/>
    </location>
</feature>
<accession>A0AA35RAP5</accession>
<proteinExistence type="inferred from homology"/>
<evidence type="ECO:0000256" key="3">
    <source>
        <dbReference type="ARBA" id="ARBA00013194"/>
    </source>
</evidence>
<evidence type="ECO:0000256" key="8">
    <source>
        <dbReference type="SAM" id="MobiDB-lite"/>
    </source>
</evidence>
<dbReference type="EMBL" id="CASHTH010000748">
    <property type="protein sequence ID" value="CAI8007171.1"/>
    <property type="molecule type" value="Genomic_DNA"/>
</dbReference>
<dbReference type="InterPro" id="IPR008880">
    <property type="entry name" value="Trigger_fac_C"/>
</dbReference>
<gene>
    <name evidence="12" type="ORF">GBAR_LOCUS5081</name>
</gene>
<keyword evidence="4" id="KW-0697">Rotamase</keyword>
<evidence type="ECO:0000259" key="10">
    <source>
        <dbReference type="Pfam" id="PF05697"/>
    </source>
</evidence>
<dbReference type="PANTHER" id="PTHR30560">
    <property type="entry name" value="TRIGGER FACTOR CHAPERONE AND PEPTIDYL-PROLYL CIS/TRANS ISOMERASE"/>
    <property type="match status" value="1"/>
</dbReference>
<dbReference type="SUPFAM" id="SSF109998">
    <property type="entry name" value="Triger factor/SurA peptide-binding domain-like"/>
    <property type="match status" value="1"/>
</dbReference>
<dbReference type="InterPro" id="IPR037041">
    <property type="entry name" value="Trigger_fac_C_sf"/>
</dbReference>
<comment type="similarity">
    <text evidence="2">Belongs to the FKBP-type PPIase family. Tig subfamily.</text>
</comment>
<dbReference type="GO" id="GO:0051083">
    <property type="term" value="P:'de novo' cotranslational protein folding"/>
    <property type="evidence" value="ECO:0007669"/>
    <property type="project" value="TreeGrafter"/>
</dbReference>
<dbReference type="HAMAP" id="MF_00303">
    <property type="entry name" value="Trigger_factor_Tig"/>
    <property type="match status" value="1"/>
</dbReference>
<dbReference type="InterPro" id="IPR008881">
    <property type="entry name" value="Trigger_fac_ribosome-bd_bac"/>
</dbReference>
<dbReference type="InterPro" id="IPR027304">
    <property type="entry name" value="Trigger_fact/SurA_dom_sf"/>
</dbReference>
<dbReference type="GO" id="GO:0003755">
    <property type="term" value="F:peptidyl-prolyl cis-trans isomerase activity"/>
    <property type="evidence" value="ECO:0007669"/>
    <property type="project" value="UniProtKB-KW"/>
</dbReference>
<dbReference type="SUPFAM" id="SSF102735">
    <property type="entry name" value="Trigger factor ribosome-binding domain"/>
    <property type="match status" value="1"/>
</dbReference>
<dbReference type="PIRSF" id="PIRSF003095">
    <property type="entry name" value="Trigger_factor"/>
    <property type="match status" value="1"/>
</dbReference>
<evidence type="ECO:0000256" key="5">
    <source>
        <dbReference type="ARBA" id="ARBA00023186"/>
    </source>
</evidence>
<reference evidence="12" key="1">
    <citation type="submission" date="2023-03" db="EMBL/GenBank/DDBJ databases">
        <authorList>
            <person name="Steffen K."/>
            <person name="Cardenas P."/>
        </authorList>
    </citation>
    <scope>NUCLEOTIDE SEQUENCE</scope>
</reference>
<evidence type="ECO:0000259" key="9">
    <source>
        <dbReference type="Pfam" id="PF00254"/>
    </source>
</evidence>
<dbReference type="GO" id="GO:0015031">
    <property type="term" value="P:protein transport"/>
    <property type="evidence" value="ECO:0007669"/>
    <property type="project" value="InterPro"/>
</dbReference>
<evidence type="ECO:0000256" key="1">
    <source>
        <dbReference type="ARBA" id="ARBA00000971"/>
    </source>
</evidence>
<comment type="caution">
    <text evidence="12">The sequence shown here is derived from an EMBL/GenBank/DDBJ whole genome shotgun (WGS) entry which is preliminary data.</text>
</comment>
<feature type="domain" description="Trigger factor ribosome-binding bacterial" evidence="10">
    <location>
        <begin position="1"/>
        <end position="142"/>
    </location>
</feature>
<dbReference type="GO" id="GO:0043335">
    <property type="term" value="P:protein unfolding"/>
    <property type="evidence" value="ECO:0007669"/>
    <property type="project" value="TreeGrafter"/>
</dbReference>
<dbReference type="AlphaFoldDB" id="A0AA35RAP5"/>
<name>A0AA35RAP5_GEOBA</name>
<keyword evidence="6" id="KW-0413">Isomerase</keyword>
<sequence length="480" mass="53734">MQVTETLAEGLRRELKVTVPAADLEADIEGRLDELRKTVTMKGFRRGKVPLSIVRRQYQPRVLGEVLQQTIETSWREAVEERELRPAMQPEIEITSYDEGKDLEFTMGMEILPNIEFGDFSELAVTRLKAEVSDESEEDALGRLAEAEKRFEPVGEPRPAREGDEILVDIAVEVDGKPAPERSGTDVPLELDAEALMPEMTEQLVGAEAGEEREVTITPPAPTPEGEDGAEDQAGAADAATLFKITVKEVRERLPVTVDEAFAERRGAKDLDELRGVIRDQIQSEYEQVSQARLKRSLLDVLDERYKFEVPPGMVEREFDAVWQQIENDAKRAETEIATLLDQTEEEAREEFRQIAERRVRLGLLIAEIGGANDITVEQEDLLRAAMMSARGHAEPQRLLDYYRNQPQALERFRPTVFEDKVIAFLSELATVSDEVVDVETLLRDPDEDEKPSDSETAQAGEDESAAADEGESTAPDKSG</sequence>
<protein>
    <recommendedName>
        <fullName evidence="3">peptidylprolyl isomerase</fullName>
        <ecNumber evidence="3">5.2.1.8</ecNumber>
    </recommendedName>
</protein>
<dbReference type="Pfam" id="PF05697">
    <property type="entry name" value="Trigger_N"/>
    <property type="match status" value="1"/>
</dbReference>
<evidence type="ECO:0000256" key="7">
    <source>
        <dbReference type="SAM" id="Coils"/>
    </source>
</evidence>
<evidence type="ECO:0000256" key="4">
    <source>
        <dbReference type="ARBA" id="ARBA00023110"/>
    </source>
</evidence>
<dbReference type="GO" id="GO:0043022">
    <property type="term" value="F:ribosome binding"/>
    <property type="evidence" value="ECO:0007669"/>
    <property type="project" value="TreeGrafter"/>
</dbReference>